<keyword evidence="1" id="KW-0175">Coiled coil</keyword>
<dbReference type="PANTHER" id="PTHR34894:SF5">
    <property type="entry name" value="EF-HAND DOMAIN-CONTAINING PROTEIN"/>
    <property type="match status" value="1"/>
</dbReference>
<dbReference type="InterPro" id="IPR002048">
    <property type="entry name" value="EF_hand_dom"/>
</dbReference>
<dbReference type="PROSITE" id="PS50222">
    <property type="entry name" value="EF_HAND_2"/>
    <property type="match status" value="1"/>
</dbReference>
<evidence type="ECO:0000259" key="3">
    <source>
        <dbReference type="PROSITE" id="PS50222"/>
    </source>
</evidence>
<keyword evidence="5" id="KW-1185">Reference proteome</keyword>
<feature type="coiled-coil region" evidence="1">
    <location>
        <begin position="1081"/>
        <end position="1108"/>
    </location>
</feature>
<dbReference type="AlphaFoldDB" id="A0A8S1YGV7"/>
<feature type="domain" description="EF-hand" evidence="3">
    <location>
        <begin position="955"/>
        <end position="990"/>
    </location>
</feature>
<feature type="coiled-coil region" evidence="1">
    <location>
        <begin position="644"/>
        <end position="678"/>
    </location>
</feature>
<feature type="region of interest" description="Disordered" evidence="2">
    <location>
        <begin position="1139"/>
        <end position="1159"/>
    </location>
</feature>
<dbReference type="InterPro" id="IPR018247">
    <property type="entry name" value="EF_Hand_1_Ca_BS"/>
</dbReference>
<feature type="coiled-coil region" evidence="1">
    <location>
        <begin position="312"/>
        <end position="395"/>
    </location>
</feature>
<feature type="compositionally biased region" description="Polar residues" evidence="2">
    <location>
        <begin position="1140"/>
        <end position="1150"/>
    </location>
</feature>
<reference evidence="4" key="1">
    <citation type="submission" date="2021-01" db="EMBL/GenBank/DDBJ databases">
        <authorList>
            <consortium name="Genoscope - CEA"/>
            <person name="William W."/>
        </authorList>
    </citation>
    <scope>NUCLEOTIDE SEQUENCE</scope>
</reference>
<accession>A0A8S1YGV7</accession>
<dbReference type="OrthoDB" id="300037at2759"/>
<evidence type="ECO:0000256" key="2">
    <source>
        <dbReference type="SAM" id="MobiDB-lite"/>
    </source>
</evidence>
<organism evidence="4 5">
    <name type="scientific">Paramecium pentaurelia</name>
    <dbReference type="NCBI Taxonomy" id="43138"/>
    <lineage>
        <taxon>Eukaryota</taxon>
        <taxon>Sar</taxon>
        <taxon>Alveolata</taxon>
        <taxon>Ciliophora</taxon>
        <taxon>Intramacronucleata</taxon>
        <taxon>Oligohymenophorea</taxon>
        <taxon>Peniculida</taxon>
        <taxon>Parameciidae</taxon>
        <taxon>Paramecium</taxon>
    </lineage>
</organism>
<sequence>MHLIMKRLNISLIPRYIILKQLIIYSMKQQQLPSFTETGLKFKTLSHTNSLLKQISSQQISTRSNNTTVTQNNIHIAEQLKLAKAEQKSQQNSFLLNSVVQNSTKQLSNKTTFRNQLDLEEFVKFTKNKKQANLLLEKDRKEQISVMSRVREDVSHYYDPIKAERKKSDNLLDEKKRLERKKPLLNRRQISQMSSPQLSLLDMNEYLKFETSLNSEIRNLQTDAPMGRVQTIKLKEWFDKQKQDDQPDTLNLLSVTIKELIKQIKFECFERGLLIEEIWTKVVNMINDMKFQTDMFISKGKIQMLDEYATQSKIFSYEIESLKAEVKKLNEQLITENKKNHVLKDDYKELEDQFGKMRLQSNDLKKIVAFLTKKLKQANSEIELLTKKLQNEKKHRFSQVAIPHNEIIVNQTDKHQLSKQNSINNAPSMFYLKQGRNSIMPQKTDSLQNSLQSQVVKQESSSEEERDEVIEELMDDKNIIEMDNMVMNMDKIITVACFAQITGLDFLEYATKEQSCQTLISMQKSDFNYFTQSQEKFDQVFEQQKIKQNIEELVKVYEDKFKNQTSSRQLNSLIEKKFFLQKDATEMPSLTDKNMLDSEIFDESKRIIHTQVDIQQQKQHNVQQVDLEKVKTLIELLSGAEMQNKQKDQKLNEMHNSIKSLNEQIEEMKKKLSLFSEADLYNVACGKEQIKKEQKQIEQFLESQNLKSEQKITVRKRDAKKMTQAKLIFKGPQLGQKVTVVYEFQKQNAGPMLIEKIKQKQLPKIKHFMPLKLLIKQINVIYADRIAQQKENSNIKEQDLASFVYSYFLSQFGIKKIAEQKFLILVVSVKHYKSIVRINNFAKFLNLFDTYVNFNLDELKRYLEAYDYITNVSQLGILNTDQDQELRYMVPYLRVVQYIGIFADSRMTSEEKEELKKELDLLKENDPKQVNKQHLIDFDQFMIQLFAKYKILVSRAKEYVINAFAACDLDGNGMCNFEEWFLLLRHIEPDRLSSEQISEIFFANADLLVKGEQNFSFEKFAVVCVEFGLFSEEAQNQFLQIKGQKTEIMSQFQKLLDSWPTIRGVIEQRFDQIVLLDADRLDQWRQIIDTLQKKIQELSSHLQQSGIEKKVKPLLIASLLLQKESAMLLELQNDYEDESMGSQLQSNQSIRLAEDQIKE</sequence>
<proteinExistence type="predicted"/>
<gene>
    <name evidence="4" type="ORF">PPENT_87.1.T1600040</name>
</gene>
<name>A0A8S1YGV7_9CILI</name>
<dbReference type="PROSITE" id="PS00018">
    <property type="entry name" value="EF_HAND_1"/>
    <property type="match status" value="1"/>
</dbReference>
<dbReference type="Proteomes" id="UP000689195">
    <property type="component" value="Unassembled WGS sequence"/>
</dbReference>
<evidence type="ECO:0000313" key="4">
    <source>
        <dbReference type="EMBL" id="CAD8210644.1"/>
    </source>
</evidence>
<evidence type="ECO:0000313" key="5">
    <source>
        <dbReference type="Proteomes" id="UP000689195"/>
    </source>
</evidence>
<comment type="caution">
    <text evidence="4">The sequence shown here is derived from an EMBL/GenBank/DDBJ whole genome shotgun (WGS) entry which is preliminary data.</text>
</comment>
<protein>
    <recommendedName>
        <fullName evidence="3">EF-hand domain-containing protein</fullName>
    </recommendedName>
</protein>
<feature type="coiled-coil region" evidence="1">
    <location>
        <begin position="161"/>
        <end position="188"/>
    </location>
</feature>
<evidence type="ECO:0000256" key="1">
    <source>
        <dbReference type="SAM" id="Coils"/>
    </source>
</evidence>
<dbReference type="EMBL" id="CAJJDO010000160">
    <property type="protein sequence ID" value="CAD8210644.1"/>
    <property type="molecule type" value="Genomic_DNA"/>
</dbReference>
<dbReference type="GO" id="GO:0005509">
    <property type="term" value="F:calcium ion binding"/>
    <property type="evidence" value="ECO:0007669"/>
    <property type="project" value="InterPro"/>
</dbReference>
<dbReference type="PANTHER" id="PTHR34894">
    <property type="entry name" value="SAM-DEPENDENT METHYLTRANSFERASE RSMI, CONSERVED SITE"/>
    <property type="match status" value="1"/>
</dbReference>